<keyword evidence="8" id="KW-1185">Reference proteome</keyword>
<evidence type="ECO:0000259" key="6">
    <source>
        <dbReference type="PROSITE" id="PS51352"/>
    </source>
</evidence>
<accession>A0A841EQ38</accession>
<dbReference type="EMBL" id="JACHKT010000010">
    <property type="protein sequence ID" value="MBB6003113.1"/>
    <property type="molecule type" value="Genomic_DNA"/>
</dbReference>
<comment type="subcellular location">
    <subcellularLocation>
        <location evidence="1">Cell envelope</location>
    </subcellularLocation>
</comment>
<evidence type="ECO:0000256" key="5">
    <source>
        <dbReference type="SAM" id="SignalP"/>
    </source>
</evidence>
<dbReference type="InterPro" id="IPR000866">
    <property type="entry name" value="AhpC/TSA"/>
</dbReference>
<reference evidence="7 8" key="1">
    <citation type="submission" date="2020-08" db="EMBL/GenBank/DDBJ databases">
        <title>Functional genomics of gut bacteria from endangered species of beetles.</title>
        <authorList>
            <person name="Carlos-Shanley C."/>
        </authorList>
    </citation>
    <scope>NUCLEOTIDE SEQUENCE [LARGE SCALE GENOMIC DNA]</scope>
    <source>
        <strain evidence="7 8">S00070</strain>
    </source>
</reference>
<dbReference type="CDD" id="cd02966">
    <property type="entry name" value="TlpA_like_family"/>
    <property type="match status" value="1"/>
</dbReference>
<organism evidence="7 8">
    <name type="scientific">Arcicella rosea</name>
    <dbReference type="NCBI Taxonomy" id="502909"/>
    <lineage>
        <taxon>Bacteria</taxon>
        <taxon>Pseudomonadati</taxon>
        <taxon>Bacteroidota</taxon>
        <taxon>Cytophagia</taxon>
        <taxon>Cytophagales</taxon>
        <taxon>Flectobacillaceae</taxon>
        <taxon>Arcicella</taxon>
    </lineage>
</organism>
<dbReference type="Pfam" id="PF14289">
    <property type="entry name" value="DUF4369"/>
    <property type="match status" value="1"/>
</dbReference>
<dbReference type="AlphaFoldDB" id="A0A841EQ38"/>
<dbReference type="Gene3D" id="3.40.30.10">
    <property type="entry name" value="Glutaredoxin"/>
    <property type="match status" value="1"/>
</dbReference>
<dbReference type="PROSITE" id="PS51352">
    <property type="entry name" value="THIOREDOXIN_2"/>
    <property type="match status" value="1"/>
</dbReference>
<feature type="chain" id="PRO_5032933448" evidence="5">
    <location>
        <begin position="19"/>
        <end position="392"/>
    </location>
</feature>
<dbReference type="Pfam" id="PF00578">
    <property type="entry name" value="AhpC-TSA"/>
    <property type="match status" value="1"/>
</dbReference>
<dbReference type="SUPFAM" id="SSF52833">
    <property type="entry name" value="Thioredoxin-like"/>
    <property type="match status" value="1"/>
</dbReference>
<dbReference type="InterPro" id="IPR036249">
    <property type="entry name" value="Thioredoxin-like_sf"/>
</dbReference>
<dbReference type="PANTHER" id="PTHR42852">
    <property type="entry name" value="THIOL:DISULFIDE INTERCHANGE PROTEIN DSBE"/>
    <property type="match status" value="1"/>
</dbReference>
<evidence type="ECO:0000256" key="3">
    <source>
        <dbReference type="ARBA" id="ARBA00023157"/>
    </source>
</evidence>
<evidence type="ECO:0000313" key="8">
    <source>
        <dbReference type="Proteomes" id="UP000524404"/>
    </source>
</evidence>
<keyword evidence="4" id="KW-0676">Redox-active center</keyword>
<dbReference type="InterPro" id="IPR017937">
    <property type="entry name" value="Thioredoxin_CS"/>
</dbReference>
<name>A0A841EQ38_9BACT</name>
<sequence length="392" mass="43822">MKKLFAIVLLALPMAVHAQKVKPNVHVKGTLKNIKDTLSIIYANYSANGKRVVDSANVVNEQYAFNINVTEPVRVQFSAKNAANKKARLTQRNVASVFIEPGIINVASVDSFTNVSVKGSKAHIEFEKLNLASKPYESQMQELYKQYSAYSKNKDKVATDRVEASIDSLDEIQRENVYGTYLKKNPNSPIALYTLKTYSGYELLVDKVEPLFNLLSSTVKSSPAGLEFKAKIETAKLTGIGREALDFTQNDTLGVAVKLSSLRGKYLLIDFWASWCGPCRRENPNVVKVFNQFKDQGFHIIGVSLDQPNAKEKWLKAIHDDQLTWTQVSDLKYWDNEVAKLYGIQAIPQNLLLDPDGKIIAKNLRGEALGKKLESIFSKQTNVKSEVQSKGK</sequence>
<proteinExistence type="predicted"/>
<dbReference type="GO" id="GO:0017004">
    <property type="term" value="P:cytochrome complex assembly"/>
    <property type="evidence" value="ECO:0007669"/>
    <property type="project" value="UniProtKB-KW"/>
</dbReference>
<feature type="domain" description="Thioredoxin" evidence="6">
    <location>
        <begin position="238"/>
        <end position="382"/>
    </location>
</feature>
<evidence type="ECO:0000313" key="7">
    <source>
        <dbReference type="EMBL" id="MBB6003113.1"/>
    </source>
</evidence>
<dbReference type="InterPro" id="IPR025380">
    <property type="entry name" value="DUF4369"/>
</dbReference>
<dbReference type="Proteomes" id="UP000524404">
    <property type="component" value="Unassembled WGS sequence"/>
</dbReference>
<keyword evidence="5" id="KW-0732">Signal</keyword>
<dbReference type="PANTHER" id="PTHR42852:SF6">
    <property type="entry name" value="THIOL:DISULFIDE INTERCHANGE PROTEIN DSBE"/>
    <property type="match status" value="1"/>
</dbReference>
<feature type="signal peptide" evidence="5">
    <location>
        <begin position="1"/>
        <end position="18"/>
    </location>
</feature>
<evidence type="ECO:0000256" key="2">
    <source>
        <dbReference type="ARBA" id="ARBA00022748"/>
    </source>
</evidence>
<dbReference type="InterPro" id="IPR050553">
    <property type="entry name" value="Thioredoxin_ResA/DsbE_sf"/>
</dbReference>
<protein>
    <submittedName>
        <fullName evidence="7">Peroxiredoxin</fullName>
    </submittedName>
</protein>
<dbReference type="GO" id="GO:0016491">
    <property type="term" value="F:oxidoreductase activity"/>
    <property type="evidence" value="ECO:0007669"/>
    <property type="project" value="InterPro"/>
</dbReference>
<keyword evidence="2" id="KW-0201">Cytochrome c-type biogenesis</keyword>
<keyword evidence="3" id="KW-1015">Disulfide bond</keyword>
<dbReference type="GO" id="GO:0016209">
    <property type="term" value="F:antioxidant activity"/>
    <property type="evidence" value="ECO:0007669"/>
    <property type="project" value="InterPro"/>
</dbReference>
<gene>
    <name evidence="7" type="ORF">HNP25_001765</name>
</gene>
<evidence type="ECO:0000256" key="4">
    <source>
        <dbReference type="ARBA" id="ARBA00023284"/>
    </source>
</evidence>
<dbReference type="PROSITE" id="PS00194">
    <property type="entry name" value="THIOREDOXIN_1"/>
    <property type="match status" value="1"/>
</dbReference>
<dbReference type="InterPro" id="IPR013766">
    <property type="entry name" value="Thioredoxin_domain"/>
</dbReference>
<dbReference type="RefSeq" id="WP_184133355.1">
    <property type="nucleotide sequence ID" value="NZ_JACHKT010000010.1"/>
</dbReference>
<dbReference type="GO" id="GO:0030313">
    <property type="term" value="C:cell envelope"/>
    <property type="evidence" value="ECO:0007669"/>
    <property type="project" value="UniProtKB-SubCell"/>
</dbReference>
<evidence type="ECO:0000256" key="1">
    <source>
        <dbReference type="ARBA" id="ARBA00004196"/>
    </source>
</evidence>
<comment type="caution">
    <text evidence="7">The sequence shown here is derived from an EMBL/GenBank/DDBJ whole genome shotgun (WGS) entry which is preliminary data.</text>
</comment>